<name>A0A0F2M788_SPOSC</name>
<dbReference type="InterPro" id="IPR042332">
    <property type="entry name" value="Hsk3"/>
</dbReference>
<dbReference type="RefSeq" id="XP_016588173.1">
    <property type="nucleotide sequence ID" value="XM_016736577.1"/>
</dbReference>
<organism evidence="2 3">
    <name type="scientific">Sporothrix schenckii 1099-18</name>
    <dbReference type="NCBI Taxonomy" id="1397361"/>
    <lineage>
        <taxon>Eukaryota</taxon>
        <taxon>Fungi</taxon>
        <taxon>Dikarya</taxon>
        <taxon>Ascomycota</taxon>
        <taxon>Pezizomycotina</taxon>
        <taxon>Sordariomycetes</taxon>
        <taxon>Sordariomycetidae</taxon>
        <taxon>Ophiostomatales</taxon>
        <taxon>Ophiostomataceae</taxon>
        <taxon>Sporothrix</taxon>
    </lineage>
</organism>
<dbReference type="PANTHER" id="PTHR28289:SF1">
    <property type="entry name" value="DASH COMPLEX SUBUNIT HSK3"/>
    <property type="match status" value="1"/>
</dbReference>
<feature type="compositionally biased region" description="Low complexity" evidence="1">
    <location>
        <begin position="1"/>
        <end position="18"/>
    </location>
</feature>
<dbReference type="OrthoDB" id="3358869at2759"/>
<dbReference type="GO" id="GO:0051010">
    <property type="term" value="F:microtubule plus-end binding"/>
    <property type="evidence" value="ECO:0007669"/>
    <property type="project" value="TreeGrafter"/>
</dbReference>
<dbReference type="VEuPathDB" id="FungiDB:SPSK_10014"/>
<dbReference type="GeneID" id="27671854"/>
<sequence>MNNQPTTTLNTTRTTTATASGPAVKARQLAHLQSQLSMLSAHLADTDSLVRVTAAQAGYLRELGSWHAGLFMAASKVLGEDGGRETSHEDDQRQ</sequence>
<dbReference type="KEGG" id="ssck:SPSK_10014"/>
<dbReference type="PANTHER" id="PTHR28289">
    <property type="entry name" value="DASH COMPLEX SUBUNIT HSK3"/>
    <property type="match status" value="1"/>
</dbReference>
<reference evidence="2 3" key="1">
    <citation type="journal article" date="2014" name="BMC Genomics">
        <title>Comparative genomics of the major fungal agents of human and animal Sporotrichosis: Sporothrix schenckii and Sporothrix brasiliensis.</title>
        <authorList>
            <person name="Teixeira M.M."/>
            <person name="de Almeida L.G."/>
            <person name="Kubitschek-Barreira P."/>
            <person name="Alves F.L."/>
            <person name="Kioshima E.S."/>
            <person name="Abadio A.K."/>
            <person name="Fernandes L."/>
            <person name="Derengowski L.S."/>
            <person name="Ferreira K.S."/>
            <person name="Souza R.C."/>
            <person name="Ruiz J.C."/>
            <person name="de Andrade N.C."/>
            <person name="Paes H.C."/>
            <person name="Nicola A.M."/>
            <person name="Albuquerque P."/>
            <person name="Gerber A.L."/>
            <person name="Martins V.P."/>
            <person name="Peconick L.D."/>
            <person name="Neto A.V."/>
            <person name="Chaucanez C.B."/>
            <person name="Silva P.A."/>
            <person name="Cunha O.L."/>
            <person name="de Oliveira F.F."/>
            <person name="dos Santos T.C."/>
            <person name="Barros A.L."/>
            <person name="Soares M.A."/>
            <person name="de Oliveira L.M."/>
            <person name="Marini M.M."/>
            <person name="Villalobos-Duno H."/>
            <person name="Cunha M.M."/>
            <person name="de Hoog S."/>
            <person name="da Silveira J.F."/>
            <person name="Henrissat B."/>
            <person name="Nino-Vega G.A."/>
            <person name="Cisalpino P.S."/>
            <person name="Mora-Montes H.M."/>
            <person name="Almeida S.R."/>
            <person name="Stajich J.E."/>
            <person name="Lopes-Bezerra L.M."/>
            <person name="Vasconcelos A.T."/>
            <person name="Felipe M.S."/>
        </authorList>
    </citation>
    <scope>NUCLEOTIDE SEQUENCE [LARGE SCALE GENOMIC DNA]</scope>
    <source>
        <strain evidence="2 3">1099-18</strain>
    </source>
</reference>
<accession>A0A0F2M788</accession>
<evidence type="ECO:0000256" key="1">
    <source>
        <dbReference type="SAM" id="MobiDB-lite"/>
    </source>
</evidence>
<gene>
    <name evidence="2" type="ORF">SPSK_10014</name>
</gene>
<protein>
    <recommendedName>
        <fullName evidence="4">DUF1721 domain containing protein</fullName>
    </recommendedName>
</protein>
<dbReference type="EMBL" id="AXCR01000007">
    <property type="protein sequence ID" value="KJR85497.1"/>
    <property type="molecule type" value="Genomic_DNA"/>
</dbReference>
<dbReference type="GO" id="GO:0008608">
    <property type="term" value="P:attachment of spindle microtubules to kinetochore"/>
    <property type="evidence" value="ECO:0007669"/>
    <property type="project" value="InterPro"/>
</dbReference>
<dbReference type="AlphaFoldDB" id="A0A0F2M788"/>
<proteinExistence type="predicted"/>
<evidence type="ECO:0008006" key="4">
    <source>
        <dbReference type="Google" id="ProtNLM"/>
    </source>
</evidence>
<evidence type="ECO:0000313" key="3">
    <source>
        <dbReference type="Proteomes" id="UP000033710"/>
    </source>
</evidence>
<comment type="caution">
    <text evidence="2">The sequence shown here is derived from an EMBL/GenBank/DDBJ whole genome shotgun (WGS) entry which is preliminary data.</text>
</comment>
<feature type="region of interest" description="Disordered" evidence="1">
    <location>
        <begin position="1"/>
        <end position="22"/>
    </location>
</feature>
<dbReference type="Pfam" id="PF08227">
    <property type="entry name" value="DASH_Hsk3"/>
    <property type="match status" value="1"/>
</dbReference>
<evidence type="ECO:0000313" key="2">
    <source>
        <dbReference type="EMBL" id="KJR85497.1"/>
    </source>
</evidence>
<dbReference type="GO" id="GO:0042729">
    <property type="term" value="C:DASH complex"/>
    <property type="evidence" value="ECO:0007669"/>
    <property type="project" value="TreeGrafter"/>
</dbReference>
<reference evidence="2 3" key="2">
    <citation type="journal article" date="2015" name="Eukaryot. Cell">
        <title>Asexual propagation of a virulent clone complex in a human and feline outbreak of sporotrichosis.</title>
        <authorList>
            <person name="Teixeira Mde M."/>
            <person name="Rodrigues A.M."/>
            <person name="Tsui C.K."/>
            <person name="de Almeida L.G."/>
            <person name="Van Diepeningen A.D."/>
            <person name="van den Ende B.G."/>
            <person name="Fernandes G.F."/>
            <person name="Kano R."/>
            <person name="Hamelin R.C."/>
            <person name="Lopes-Bezerra L.M."/>
            <person name="Vasconcelos A.T."/>
            <person name="de Hoog S."/>
            <person name="de Camargo Z.P."/>
            <person name="Felipe M.S."/>
        </authorList>
    </citation>
    <scope>NUCLEOTIDE SEQUENCE [LARGE SCALE GENOMIC DNA]</scope>
    <source>
        <strain evidence="2 3">1099-18</strain>
    </source>
</reference>
<dbReference type="InterPro" id="IPR013183">
    <property type="entry name" value="Hsk3-like"/>
</dbReference>
<dbReference type="Proteomes" id="UP000033710">
    <property type="component" value="Unassembled WGS sequence"/>
</dbReference>